<dbReference type="GO" id="GO:0008270">
    <property type="term" value="F:zinc ion binding"/>
    <property type="evidence" value="ECO:0007669"/>
    <property type="project" value="UniProtKB-KW"/>
</dbReference>
<dbReference type="Gene3D" id="2.120.10.30">
    <property type="entry name" value="TolB, C-terminal domain"/>
    <property type="match status" value="1"/>
</dbReference>
<dbReference type="PANTHER" id="PTHR24104:SF25">
    <property type="entry name" value="PROTEIN LIN-41"/>
    <property type="match status" value="1"/>
</dbReference>
<dbReference type="InterPro" id="IPR050952">
    <property type="entry name" value="TRIM-NHL_E3_ligases"/>
</dbReference>
<evidence type="ECO:0000313" key="1">
    <source>
        <dbReference type="Proteomes" id="UP000694844"/>
    </source>
</evidence>
<dbReference type="GO" id="GO:0043161">
    <property type="term" value="P:proteasome-mediated ubiquitin-dependent protein catabolic process"/>
    <property type="evidence" value="ECO:0007669"/>
    <property type="project" value="TreeGrafter"/>
</dbReference>
<proteinExistence type="predicted"/>
<dbReference type="AlphaFoldDB" id="A0A8B8DWN9"/>
<name>A0A8B8DWN9_CRAVI</name>
<dbReference type="GeneID" id="111129749"/>
<dbReference type="InterPro" id="IPR011042">
    <property type="entry name" value="6-blade_b-propeller_TolB-like"/>
</dbReference>
<protein>
    <submittedName>
        <fullName evidence="2">Uncharacterized protein LOC111129749</fullName>
    </submittedName>
</protein>
<evidence type="ECO:0000313" key="2">
    <source>
        <dbReference type="RefSeq" id="XP_022331924.1"/>
    </source>
</evidence>
<dbReference type="PANTHER" id="PTHR24104">
    <property type="entry name" value="E3 UBIQUITIN-PROTEIN LIGASE NHLRC1-RELATED"/>
    <property type="match status" value="1"/>
</dbReference>
<gene>
    <name evidence="2" type="primary">LOC111129749</name>
</gene>
<accession>A0A8B8DWN9</accession>
<keyword evidence="1" id="KW-1185">Reference proteome</keyword>
<dbReference type="GO" id="GO:0000209">
    <property type="term" value="P:protein polyubiquitination"/>
    <property type="evidence" value="ECO:0007669"/>
    <property type="project" value="TreeGrafter"/>
</dbReference>
<dbReference type="SUPFAM" id="SSF101898">
    <property type="entry name" value="NHL repeat"/>
    <property type="match status" value="1"/>
</dbReference>
<dbReference type="OrthoDB" id="6041994at2759"/>
<dbReference type="KEGG" id="cvn:111129749"/>
<sequence>MKEYLQSEVEKIRSTIEQTIQEEKANIGTIDDVTEKFSNELSELTDDIIQAVQRLKEKHLDELAKLSKKSKSNLQRSVDSMEQRLQYLLYWREVLMEKVSEQEITETRRVLRCSRMKQICEDLQNLRYSKLEISIQAKLLENARKLKNFTCLAELTSNEHLKPFKVIPEKMDLATATVRTESELKMPDNGLFYGGDFLGNGKLLLVDNINGKLILCDVDGVLNVVQEKKLSGTPYGVCAIGENEVLVTLPDENKVFRLNSDSLELKEAVSLRCKCYGIATSGNMTVIGTRDSVVMYSGGLEVRRRTKISSDLSNTDDVALDNEDNVIYSSFSMHTVRKQDKAGNMLFSYTHAKLKLPYGLAVNRNGEIFVGGHHSNNIHILSRNGELLRILEGIEKPTWVKFQSDTNRLFVKESSNLKVYQFTAP</sequence>
<reference evidence="2" key="1">
    <citation type="submission" date="2025-08" db="UniProtKB">
        <authorList>
            <consortium name="RefSeq"/>
        </authorList>
    </citation>
    <scope>IDENTIFICATION</scope>
    <source>
        <tissue evidence="2">Whole sample</tissue>
    </source>
</reference>
<dbReference type="RefSeq" id="XP_022331924.1">
    <property type="nucleotide sequence ID" value="XM_022476216.1"/>
</dbReference>
<dbReference type="GO" id="GO:0061630">
    <property type="term" value="F:ubiquitin protein ligase activity"/>
    <property type="evidence" value="ECO:0007669"/>
    <property type="project" value="TreeGrafter"/>
</dbReference>
<organism evidence="1 2">
    <name type="scientific">Crassostrea virginica</name>
    <name type="common">Eastern oyster</name>
    <dbReference type="NCBI Taxonomy" id="6565"/>
    <lineage>
        <taxon>Eukaryota</taxon>
        <taxon>Metazoa</taxon>
        <taxon>Spiralia</taxon>
        <taxon>Lophotrochozoa</taxon>
        <taxon>Mollusca</taxon>
        <taxon>Bivalvia</taxon>
        <taxon>Autobranchia</taxon>
        <taxon>Pteriomorphia</taxon>
        <taxon>Ostreida</taxon>
        <taxon>Ostreoidea</taxon>
        <taxon>Ostreidae</taxon>
        <taxon>Crassostrea</taxon>
    </lineage>
</organism>
<dbReference type="Proteomes" id="UP000694844">
    <property type="component" value="Chromosome 4"/>
</dbReference>